<dbReference type="GO" id="GO:0051015">
    <property type="term" value="F:actin filament binding"/>
    <property type="evidence" value="ECO:0007669"/>
    <property type="project" value="TreeGrafter"/>
</dbReference>
<evidence type="ECO:0000256" key="6">
    <source>
        <dbReference type="ARBA" id="ARBA00023123"/>
    </source>
</evidence>
<keyword evidence="13" id="KW-1185">Reference proteome</keyword>
<protein>
    <submittedName>
        <fullName evidence="12">Uncharacterized protein</fullName>
    </submittedName>
</protein>
<evidence type="ECO:0000256" key="7">
    <source>
        <dbReference type="ARBA" id="ARBA00023175"/>
    </source>
</evidence>
<sequence>MMASDVSPPAADRSMLHRSSSMQTYMVRVFLGALSKSMEFISIESLKITRADDIVEAAVRKLQLGSPCQFELTESFSSAGQICKERHLEGTENPVRIQLLWPRVNASLFDVHPTEYRFYLRKKDPDRRSTEWTECNKTYSIQNFLSTFLVQPKDKEYPDLCNLPDLNENTLLDNLKRRFEKSNIYTYVGSILIAVNPFRFYPIYNPKYVKLYQNRRLCELPPHIFAIADAAYHKMLTDHVDQCIVISGESGSGKTESTNLLLHHLSALSQRAIRGTGIEQMILGAGPVLEVGLRSVCVTVSVIVRVCIVVVFVSLSML</sequence>
<reference evidence="12" key="1">
    <citation type="journal article" date="2023" name="Mol. Biol. Evol.">
        <title>Third-Generation Sequencing Reveals the Adaptive Role of the Epigenome in Three Deep-Sea Polychaetes.</title>
        <authorList>
            <person name="Perez M."/>
            <person name="Aroh O."/>
            <person name="Sun Y."/>
            <person name="Lan Y."/>
            <person name="Juniper S.K."/>
            <person name="Young C.R."/>
            <person name="Angers B."/>
            <person name="Qian P.Y."/>
        </authorList>
    </citation>
    <scope>NUCLEOTIDE SEQUENCE</scope>
    <source>
        <strain evidence="12">R07B-5</strain>
    </source>
</reference>
<keyword evidence="5" id="KW-0175">Coiled coil</keyword>
<evidence type="ECO:0000256" key="1">
    <source>
        <dbReference type="ARBA" id="ARBA00004496"/>
    </source>
</evidence>
<gene>
    <name evidence="12" type="ORF">NP493_404g01005</name>
</gene>
<dbReference type="SMART" id="SM00242">
    <property type="entry name" value="MYSc"/>
    <property type="match status" value="1"/>
</dbReference>
<dbReference type="Gene3D" id="3.10.20.90">
    <property type="entry name" value="Phosphatidylinositol 3-kinase Catalytic Subunit, Chain A, domain 1"/>
    <property type="match status" value="1"/>
</dbReference>
<keyword evidence="9" id="KW-0812">Transmembrane</keyword>
<dbReference type="InterPro" id="IPR027417">
    <property type="entry name" value="P-loop_NTPase"/>
</dbReference>
<dbReference type="SUPFAM" id="SSF52540">
    <property type="entry name" value="P-loop containing nucleoside triphosphate hydrolases"/>
    <property type="match status" value="1"/>
</dbReference>
<keyword evidence="6 8" id="KW-0518">Myosin</keyword>
<evidence type="ECO:0000256" key="8">
    <source>
        <dbReference type="PROSITE-ProRule" id="PRU00782"/>
    </source>
</evidence>
<feature type="domain" description="Ras-associating" evidence="10">
    <location>
        <begin position="23"/>
        <end position="125"/>
    </location>
</feature>
<dbReference type="SMART" id="SM00314">
    <property type="entry name" value="RA"/>
    <property type="match status" value="1"/>
</dbReference>
<comment type="caution">
    <text evidence="12">The sequence shown here is derived from an EMBL/GenBank/DDBJ whole genome shotgun (WGS) entry which is preliminary data.</text>
</comment>
<dbReference type="Proteomes" id="UP001209878">
    <property type="component" value="Unassembled WGS sequence"/>
</dbReference>
<comment type="caution">
    <text evidence="8">Lacks conserved residue(s) required for the propagation of feature annotation.</text>
</comment>
<dbReference type="GO" id="GO:0000146">
    <property type="term" value="F:microfilament motor activity"/>
    <property type="evidence" value="ECO:0007669"/>
    <property type="project" value="InterPro"/>
</dbReference>
<dbReference type="PROSITE" id="PS50200">
    <property type="entry name" value="RA"/>
    <property type="match status" value="1"/>
</dbReference>
<keyword evidence="9" id="KW-0472">Membrane</keyword>
<feature type="transmembrane region" description="Helical" evidence="9">
    <location>
        <begin position="291"/>
        <end position="315"/>
    </location>
</feature>
<evidence type="ECO:0000259" key="11">
    <source>
        <dbReference type="PROSITE" id="PS51456"/>
    </source>
</evidence>
<keyword evidence="8" id="KW-0009">Actin-binding</keyword>
<keyword evidence="2" id="KW-0963">Cytoplasm</keyword>
<dbReference type="GO" id="GO:0005096">
    <property type="term" value="F:GTPase activator activity"/>
    <property type="evidence" value="ECO:0007669"/>
    <property type="project" value="InterPro"/>
</dbReference>
<dbReference type="GO" id="GO:0005524">
    <property type="term" value="F:ATP binding"/>
    <property type="evidence" value="ECO:0007669"/>
    <property type="project" value="UniProtKB-UniRule"/>
</dbReference>
<dbReference type="AlphaFoldDB" id="A0AAD9L1G2"/>
<evidence type="ECO:0000256" key="3">
    <source>
        <dbReference type="ARBA" id="ARBA00022741"/>
    </source>
</evidence>
<evidence type="ECO:0000313" key="13">
    <source>
        <dbReference type="Proteomes" id="UP001209878"/>
    </source>
</evidence>
<dbReference type="PRINTS" id="PR00193">
    <property type="entry name" value="MYOSINHEAVY"/>
</dbReference>
<keyword evidence="3 8" id="KW-0547">Nucleotide-binding</keyword>
<evidence type="ECO:0000256" key="2">
    <source>
        <dbReference type="ARBA" id="ARBA00022490"/>
    </source>
</evidence>
<comment type="subcellular location">
    <subcellularLocation>
        <location evidence="1">Cytoplasm</location>
    </subcellularLocation>
</comment>
<name>A0AAD9L1G2_RIDPI</name>
<evidence type="ECO:0000256" key="5">
    <source>
        <dbReference type="ARBA" id="ARBA00023054"/>
    </source>
</evidence>
<dbReference type="InterPro" id="IPR046987">
    <property type="entry name" value="Myo9"/>
</dbReference>
<dbReference type="PANTHER" id="PTHR46184:SF5">
    <property type="entry name" value="UNCONVENTIONAL MYOSIN-IXA-LIKE"/>
    <property type="match status" value="1"/>
</dbReference>
<evidence type="ECO:0000256" key="4">
    <source>
        <dbReference type="ARBA" id="ARBA00022840"/>
    </source>
</evidence>
<dbReference type="Pfam" id="PF00788">
    <property type="entry name" value="RA"/>
    <property type="match status" value="1"/>
</dbReference>
<dbReference type="GO" id="GO:0005884">
    <property type="term" value="C:actin filament"/>
    <property type="evidence" value="ECO:0007669"/>
    <property type="project" value="TreeGrafter"/>
</dbReference>
<dbReference type="GO" id="GO:0016459">
    <property type="term" value="C:myosin complex"/>
    <property type="evidence" value="ECO:0007669"/>
    <property type="project" value="UniProtKB-KW"/>
</dbReference>
<evidence type="ECO:0000256" key="9">
    <source>
        <dbReference type="SAM" id="Phobius"/>
    </source>
</evidence>
<dbReference type="GO" id="GO:0005737">
    <property type="term" value="C:cytoplasm"/>
    <property type="evidence" value="ECO:0007669"/>
    <property type="project" value="UniProtKB-SubCell"/>
</dbReference>
<dbReference type="PANTHER" id="PTHR46184">
    <property type="entry name" value="UNCONVENTIONAL MYOSIN-IXB-LIKE PROTEIN"/>
    <property type="match status" value="1"/>
</dbReference>
<keyword evidence="9" id="KW-1133">Transmembrane helix</keyword>
<dbReference type="InterPro" id="IPR001609">
    <property type="entry name" value="Myosin_head_motor_dom-like"/>
</dbReference>
<evidence type="ECO:0000313" key="12">
    <source>
        <dbReference type="EMBL" id="KAK2181261.1"/>
    </source>
</evidence>
<proteinExistence type="inferred from homology"/>
<keyword evidence="7 8" id="KW-0505">Motor protein</keyword>
<evidence type="ECO:0000259" key="10">
    <source>
        <dbReference type="PROSITE" id="PS50200"/>
    </source>
</evidence>
<organism evidence="12 13">
    <name type="scientific">Ridgeia piscesae</name>
    <name type="common">Tubeworm</name>
    <dbReference type="NCBI Taxonomy" id="27915"/>
    <lineage>
        <taxon>Eukaryota</taxon>
        <taxon>Metazoa</taxon>
        <taxon>Spiralia</taxon>
        <taxon>Lophotrochozoa</taxon>
        <taxon>Annelida</taxon>
        <taxon>Polychaeta</taxon>
        <taxon>Sedentaria</taxon>
        <taxon>Canalipalpata</taxon>
        <taxon>Sabellida</taxon>
        <taxon>Siboglinidae</taxon>
        <taxon>Ridgeia</taxon>
    </lineage>
</organism>
<accession>A0AAD9L1G2</accession>
<dbReference type="InterPro" id="IPR029071">
    <property type="entry name" value="Ubiquitin-like_domsf"/>
</dbReference>
<keyword evidence="4 8" id="KW-0067">ATP-binding</keyword>
<dbReference type="InterPro" id="IPR000159">
    <property type="entry name" value="RA_dom"/>
</dbReference>
<dbReference type="GO" id="GO:0035556">
    <property type="term" value="P:intracellular signal transduction"/>
    <property type="evidence" value="ECO:0007669"/>
    <property type="project" value="InterPro"/>
</dbReference>
<dbReference type="EMBL" id="JAODUO010000404">
    <property type="protein sequence ID" value="KAK2181261.1"/>
    <property type="molecule type" value="Genomic_DNA"/>
</dbReference>
<dbReference type="SUPFAM" id="SSF54236">
    <property type="entry name" value="Ubiquitin-like"/>
    <property type="match status" value="1"/>
</dbReference>
<dbReference type="Pfam" id="PF00063">
    <property type="entry name" value="Myosin_head"/>
    <property type="match status" value="1"/>
</dbReference>
<dbReference type="Gene3D" id="3.40.850.10">
    <property type="entry name" value="Kinesin motor domain"/>
    <property type="match status" value="1"/>
</dbReference>
<dbReference type="InterPro" id="IPR036961">
    <property type="entry name" value="Kinesin_motor_dom_sf"/>
</dbReference>
<feature type="binding site" evidence="8">
    <location>
        <begin position="248"/>
        <end position="255"/>
    </location>
    <ligand>
        <name>ATP</name>
        <dbReference type="ChEBI" id="CHEBI:30616"/>
    </ligand>
</feature>
<feature type="domain" description="Myosin motor" evidence="11">
    <location>
        <begin position="155"/>
        <end position="318"/>
    </location>
</feature>
<dbReference type="PROSITE" id="PS51456">
    <property type="entry name" value="MYOSIN_MOTOR"/>
    <property type="match status" value="1"/>
</dbReference>
<comment type="similarity">
    <text evidence="8">Belongs to the TRAFAC class myosin-kinesin ATPase superfamily. Myosin family.</text>
</comment>